<gene>
    <name evidence="1" type="ORF">THF1A12_160089</name>
</gene>
<organism evidence="1 2">
    <name type="scientific">Vibrio jasicida</name>
    <dbReference type="NCBI Taxonomy" id="766224"/>
    <lineage>
        <taxon>Bacteria</taxon>
        <taxon>Pseudomonadati</taxon>
        <taxon>Pseudomonadota</taxon>
        <taxon>Gammaproteobacteria</taxon>
        <taxon>Vibrionales</taxon>
        <taxon>Vibrionaceae</taxon>
        <taxon>Vibrio</taxon>
    </lineage>
</organism>
<proteinExistence type="predicted"/>
<evidence type="ECO:0000313" key="1">
    <source>
        <dbReference type="EMBL" id="CAH1580406.1"/>
    </source>
</evidence>
<comment type="caution">
    <text evidence="1">The sequence shown here is derived from an EMBL/GenBank/DDBJ whole genome shotgun (WGS) entry which is preliminary data.</text>
</comment>
<name>A0AAU9QIN0_9VIBR</name>
<reference evidence="1" key="1">
    <citation type="submission" date="2022-01" db="EMBL/GenBank/DDBJ databases">
        <authorList>
            <person name="Lagorce A."/>
        </authorList>
    </citation>
    <scope>NUCLEOTIDE SEQUENCE</scope>
    <source>
        <strain evidence="1">Th15_F1_A12</strain>
    </source>
</reference>
<dbReference type="Proteomes" id="UP001295462">
    <property type="component" value="Unassembled WGS sequence"/>
</dbReference>
<evidence type="ECO:0000313" key="2">
    <source>
        <dbReference type="Proteomes" id="UP001295462"/>
    </source>
</evidence>
<dbReference type="EMBL" id="CAKMUD010000068">
    <property type="protein sequence ID" value="CAH1580406.1"/>
    <property type="molecule type" value="Genomic_DNA"/>
</dbReference>
<sequence>MFGMFKKKETIQSIAHQVPTLLLKEFGDKEAYSPEEIDQALNQLGHEKYADATRYQYAYGMFANLVNYERLGLTEELGNYGHFQREVGKMLLNTPEPIDMHIYFELAQQPEFNTNQVDVGNEVKVVESSVGGSH</sequence>
<accession>A0AAU9QIN0</accession>
<dbReference type="AlphaFoldDB" id="A0AAU9QIN0"/>
<dbReference type="RefSeq" id="WP_409588592.1">
    <property type="nucleotide sequence ID" value="NZ_CAKMTZ010000068.1"/>
</dbReference>
<protein>
    <submittedName>
        <fullName evidence="1">Uncharacterized protein</fullName>
    </submittedName>
</protein>